<organism evidence="2 3">
    <name type="scientific">Trichonephila inaurata madagascariensis</name>
    <dbReference type="NCBI Taxonomy" id="2747483"/>
    <lineage>
        <taxon>Eukaryota</taxon>
        <taxon>Metazoa</taxon>
        <taxon>Ecdysozoa</taxon>
        <taxon>Arthropoda</taxon>
        <taxon>Chelicerata</taxon>
        <taxon>Arachnida</taxon>
        <taxon>Araneae</taxon>
        <taxon>Araneomorphae</taxon>
        <taxon>Entelegynae</taxon>
        <taxon>Araneoidea</taxon>
        <taxon>Nephilidae</taxon>
        <taxon>Trichonephila</taxon>
        <taxon>Trichonephila inaurata</taxon>
    </lineage>
</organism>
<reference evidence="2" key="1">
    <citation type="submission" date="2020-08" db="EMBL/GenBank/DDBJ databases">
        <title>Multicomponent nature underlies the extraordinary mechanical properties of spider dragline silk.</title>
        <authorList>
            <person name="Kono N."/>
            <person name="Nakamura H."/>
            <person name="Mori M."/>
            <person name="Yoshida Y."/>
            <person name="Ohtoshi R."/>
            <person name="Malay A.D."/>
            <person name="Moran D.A.P."/>
            <person name="Tomita M."/>
            <person name="Numata K."/>
            <person name="Arakawa K."/>
        </authorList>
    </citation>
    <scope>NUCLEOTIDE SEQUENCE</scope>
</reference>
<evidence type="ECO:0000313" key="2">
    <source>
        <dbReference type="EMBL" id="GFY76235.1"/>
    </source>
</evidence>
<evidence type="ECO:0000256" key="1">
    <source>
        <dbReference type="SAM" id="MobiDB-lite"/>
    </source>
</evidence>
<proteinExistence type="predicted"/>
<dbReference type="Proteomes" id="UP000886998">
    <property type="component" value="Unassembled WGS sequence"/>
</dbReference>
<sequence>MKRIHMHKELKIPAITSRIKKLATTFHNQVATHHNSLINIQSLADIKRKFPPTHSNNPPKKKILINIPSPSDEKASSHHKPIIHPALPGSKVENETLHENVLKKNILEFIPVGKSKCTEGRCGKIIQAHLKENRVVITRELGDGGNIGDCHTFTDGQVDHRVSQVLVKMGRFQRSIKCETLLSQNLLMVWPATFCWTMGLQEACLAFRSPATRT</sequence>
<dbReference type="EMBL" id="BMAV01021819">
    <property type="protein sequence ID" value="GFY76235.1"/>
    <property type="molecule type" value="Genomic_DNA"/>
</dbReference>
<gene>
    <name evidence="2" type="ORF">TNIN_50541</name>
</gene>
<protein>
    <submittedName>
        <fullName evidence="2">Uncharacterized protein</fullName>
    </submittedName>
</protein>
<evidence type="ECO:0000313" key="3">
    <source>
        <dbReference type="Proteomes" id="UP000886998"/>
    </source>
</evidence>
<name>A0A8X7CRX3_9ARAC</name>
<keyword evidence="3" id="KW-1185">Reference proteome</keyword>
<comment type="caution">
    <text evidence="2">The sequence shown here is derived from an EMBL/GenBank/DDBJ whole genome shotgun (WGS) entry which is preliminary data.</text>
</comment>
<feature type="region of interest" description="Disordered" evidence="1">
    <location>
        <begin position="50"/>
        <end position="88"/>
    </location>
</feature>
<accession>A0A8X7CRX3</accession>
<dbReference type="AlphaFoldDB" id="A0A8X7CRX3"/>